<dbReference type="Proteomes" id="UP000320762">
    <property type="component" value="Unassembled WGS sequence"/>
</dbReference>
<accession>A0A550BY54</accession>
<keyword evidence="2" id="KW-1185">Reference proteome</keyword>
<reference evidence="1 2" key="1">
    <citation type="journal article" date="2019" name="New Phytol.">
        <title>Comparative genomics reveals unique wood-decay strategies and fruiting body development in the Schizophyllaceae.</title>
        <authorList>
            <person name="Almasi E."/>
            <person name="Sahu N."/>
            <person name="Krizsan K."/>
            <person name="Balint B."/>
            <person name="Kovacs G.M."/>
            <person name="Kiss B."/>
            <person name="Cseklye J."/>
            <person name="Drula E."/>
            <person name="Henrissat B."/>
            <person name="Nagy I."/>
            <person name="Chovatia M."/>
            <person name="Adam C."/>
            <person name="LaButti K."/>
            <person name="Lipzen A."/>
            <person name="Riley R."/>
            <person name="Grigoriev I.V."/>
            <person name="Nagy L.G."/>
        </authorList>
    </citation>
    <scope>NUCLEOTIDE SEQUENCE [LARGE SCALE GENOMIC DNA]</scope>
    <source>
        <strain evidence="1 2">NL-1724</strain>
    </source>
</reference>
<dbReference type="EMBL" id="VDMD01000047">
    <property type="protein sequence ID" value="TRM57447.1"/>
    <property type="molecule type" value="Genomic_DNA"/>
</dbReference>
<gene>
    <name evidence="1" type="ORF">BD626DRAFT_574495</name>
</gene>
<protein>
    <submittedName>
        <fullName evidence="1">Uncharacterized protein</fullName>
    </submittedName>
</protein>
<dbReference type="OrthoDB" id="2129069at2759"/>
<dbReference type="AlphaFoldDB" id="A0A550BY54"/>
<organism evidence="1 2">
    <name type="scientific">Schizophyllum amplum</name>
    <dbReference type="NCBI Taxonomy" id="97359"/>
    <lineage>
        <taxon>Eukaryota</taxon>
        <taxon>Fungi</taxon>
        <taxon>Dikarya</taxon>
        <taxon>Basidiomycota</taxon>
        <taxon>Agaricomycotina</taxon>
        <taxon>Agaricomycetes</taxon>
        <taxon>Agaricomycetidae</taxon>
        <taxon>Agaricales</taxon>
        <taxon>Schizophyllaceae</taxon>
        <taxon>Schizophyllum</taxon>
    </lineage>
</organism>
<evidence type="ECO:0000313" key="1">
    <source>
        <dbReference type="EMBL" id="TRM57447.1"/>
    </source>
</evidence>
<name>A0A550BY54_9AGAR</name>
<sequence>MSEQALAIEVPSRSEWRVAQLSAAVDAPGQQQRSWPRTAAMDLRTNIIGSSLFASISMSLETCVIENDASASVEGFLFAVAAVHIPGESWRSGSQKKKQKLYHVDDRWRSWRGRWTG</sequence>
<comment type="caution">
    <text evidence="1">The sequence shown here is derived from an EMBL/GenBank/DDBJ whole genome shotgun (WGS) entry which is preliminary data.</text>
</comment>
<proteinExistence type="predicted"/>
<evidence type="ECO:0000313" key="2">
    <source>
        <dbReference type="Proteomes" id="UP000320762"/>
    </source>
</evidence>